<dbReference type="VEuPathDB" id="FungiDB:MAPG_10461"/>
<dbReference type="EMBL" id="GL876975">
    <property type="protein sequence ID" value="KLU90609.1"/>
    <property type="molecule type" value="Genomic_DNA"/>
</dbReference>
<reference evidence="1" key="3">
    <citation type="submission" date="2011-03" db="EMBL/GenBank/DDBJ databases">
        <title>Annotation of Magnaporthe poae ATCC 64411.</title>
        <authorList>
            <person name="Ma L.-J."/>
            <person name="Dead R."/>
            <person name="Young S.K."/>
            <person name="Zeng Q."/>
            <person name="Gargeya S."/>
            <person name="Fitzgerald M."/>
            <person name="Haas B."/>
            <person name="Abouelleil A."/>
            <person name="Alvarado L."/>
            <person name="Arachchi H.M."/>
            <person name="Berlin A."/>
            <person name="Brown A."/>
            <person name="Chapman S.B."/>
            <person name="Chen Z."/>
            <person name="Dunbar C."/>
            <person name="Freedman E."/>
            <person name="Gearin G."/>
            <person name="Gellesch M."/>
            <person name="Goldberg J."/>
            <person name="Griggs A."/>
            <person name="Gujja S."/>
            <person name="Heiman D."/>
            <person name="Howarth C."/>
            <person name="Larson L."/>
            <person name="Lui A."/>
            <person name="MacDonald P.J.P."/>
            <person name="Mehta T."/>
            <person name="Montmayeur A."/>
            <person name="Murphy C."/>
            <person name="Neiman D."/>
            <person name="Pearson M."/>
            <person name="Priest M."/>
            <person name="Roberts A."/>
            <person name="Saif S."/>
            <person name="Shea T."/>
            <person name="Shenoy N."/>
            <person name="Sisk P."/>
            <person name="Stolte C."/>
            <person name="Sykes S."/>
            <person name="Yandava C."/>
            <person name="Wortman J."/>
            <person name="Nusbaum C."/>
            <person name="Birren B."/>
        </authorList>
    </citation>
    <scope>NUCLEOTIDE SEQUENCE</scope>
    <source>
        <strain evidence="1">ATCC 64411</strain>
    </source>
</reference>
<reference evidence="2" key="4">
    <citation type="journal article" date="2015" name="G3 (Bethesda)">
        <title>Genome sequences of three phytopathogenic species of the Magnaporthaceae family of fungi.</title>
        <authorList>
            <person name="Okagaki L.H."/>
            <person name="Nunes C.C."/>
            <person name="Sailsbery J."/>
            <person name="Clay B."/>
            <person name="Brown D."/>
            <person name="John T."/>
            <person name="Oh Y."/>
            <person name="Young N."/>
            <person name="Fitzgerald M."/>
            <person name="Haas B.J."/>
            <person name="Zeng Q."/>
            <person name="Young S."/>
            <person name="Adiconis X."/>
            <person name="Fan L."/>
            <person name="Levin J.Z."/>
            <person name="Mitchell T.K."/>
            <person name="Okubara P.A."/>
            <person name="Farman M.L."/>
            <person name="Kohn L.M."/>
            <person name="Birren B."/>
            <person name="Ma L.-J."/>
            <person name="Dean R.A."/>
        </authorList>
    </citation>
    <scope>NUCLEOTIDE SEQUENCE</scope>
    <source>
        <strain evidence="2">ATCC 64411 / 73-15</strain>
    </source>
</reference>
<dbReference type="OrthoDB" id="6017at2759"/>
<evidence type="ECO:0000313" key="2">
    <source>
        <dbReference type="EnsemblFungi" id="MAPG_10461T0"/>
    </source>
</evidence>
<dbReference type="EMBL" id="ADBL01002338">
    <property type="status" value="NOT_ANNOTATED_CDS"/>
    <property type="molecule type" value="Genomic_DNA"/>
</dbReference>
<organism evidence="2 3">
    <name type="scientific">Magnaporthiopsis poae (strain ATCC 64411 / 73-15)</name>
    <name type="common">Kentucky bluegrass fungus</name>
    <name type="synonym">Magnaporthe poae</name>
    <dbReference type="NCBI Taxonomy" id="644358"/>
    <lineage>
        <taxon>Eukaryota</taxon>
        <taxon>Fungi</taxon>
        <taxon>Dikarya</taxon>
        <taxon>Ascomycota</taxon>
        <taxon>Pezizomycotina</taxon>
        <taxon>Sordariomycetes</taxon>
        <taxon>Sordariomycetidae</taxon>
        <taxon>Magnaporthales</taxon>
        <taxon>Magnaporthaceae</taxon>
        <taxon>Magnaporthiopsis</taxon>
    </lineage>
</organism>
<protein>
    <submittedName>
        <fullName evidence="1 2">Uncharacterized protein</fullName>
    </submittedName>
</protein>
<name>A0A0C4ECN0_MAGP6</name>
<dbReference type="EnsemblFungi" id="MAPG_10461T0">
    <property type="protein sequence ID" value="MAPG_10461T0"/>
    <property type="gene ID" value="MAPG_10461"/>
</dbReference>
<accession>A0A0C4ECN0</accession>
<gene>
    <name evidence="1" type="ORF">MAPG_10461</name>
</gene>
<keyword evidence="3" id="KW-1185">Reference proteome</keyword>
<reference evidence="2" key="5">
    <citation type="submission" date="2015-06" db="UniProtKB">
        <authorList>
            <consortium name="EnsemblFungi"/>
        </authorList>
    </citation>
    <scope>IDENTIFICATION</scope>
    <source>
        <strain evidence="2">ATCC 64411</strain>
    </source>
</reference>
<dbReference type="AlphaFoldDB" id="A0A0C4ECN0"/>
<proteinExistence type="predicted"/>
<reference evidence="1" key="1">
    <citation type="submission" date="2010-05" db="EMBL/GenBank/DDBJ databases">
        <title>The Genome Sequence of Magnaporthe poae strain ATCC 64411.</title>
        <authorList>
            <consortium name="The Broad Institute Genome Sequencing Platform"/>
            <consortium name="Broad Institute Genome Sequencing Center for Infectious Disease"/>
            <person name="Ma L.-J."/>
            <person name="Dead R."/>
            <person name="Young S."/>
            <person name="Zeng Q."/>
            <person name="Koehrsen M."/>
            <person name="Alvarado L."/>
            <person name="Berlin A."/>
            <person name="Chapman S.B."/>
            <person name="Chen Z."/>
            <person name="Freedman E."/>
            <person name="Gellesch M."/>
            <person name="Goldberg J."/>
            <person name="Griggs A."/>
            <person name="Gujja S."/>
            <person name="Heilman E.R."/>
            <person name="Heiman D."/>
            <person name="Hepburn T."/>
            <person name="Howarth C."/>
            <person name="Jen D."/>
            <person name="Larson L."/>
            <person name="Mehta T."/>
            <person name="Neiman D."/>
            <person name="Pearson M."/>
            <person name="Roberts A."/>
            <person name="Saif S."/>
            <person name="Shea T."/>
            <person name="Shenoy N."/>
            <person name="Sisk P."/>
            <person name="Stolte C."/>
            <person name="Sykes S."/>
            <person name="Walk T."/>
            <person name="White J."/>
            <person name="Yandava C."/>
            <person name="Haas B."/>
            <person name="Nusbaum C."/>
            <person name="Birren B."/>
        </authorList>
    </citation>
    <scope>NUCLEOTIDE SEQUENCE</scope>
    <source>
        <strain evidence="1">ATCC 64411</strain>
    </source>
</reference>
<dbReference type="Proteomes" id="UP000011715">
    <property type="component" value="Unassembled WGS sequence"/>
</dbReference>
<evidence type="ECO:0000313" key="3">
    <source>
        <dbReference type="Proteomes" id="UP000011715"/>
    </source>
</evidence>
<evidence type="ECO:0000313" key="1">
    <source>
        <dbReference type="EMBL" id="KLU90609.1"/>
    </source>
</evidence>
<sequence length="241" mass="26639">MPTSGLVLSALSFRSSFSGPSSRCNSQYRLYQWGRANSIRIRITIHTTAAFGRRTSSRTTTHKIKKELSICQSSLCLSCPDLGIIRESTPASKIKAPGVATASQLRLWREDLHDYYQVTKGSTCLRKLYELVRGIHSRRDKGGKGDFKTLPSSGEDPLVNLIDGLVPASLVVHNHETVGRGRGAASTWAAASRNTTRNYCEQEKEQQSSSSERSGIHITLSLNRMEVYTKAEHSGDAVQPW</sequence>
<reference evidence="3" key="2">
    <citation type="submission" date="2010-05" db="EMBL/GenBank/DDBJ databases">
        <title>The genome sequence of Magnaporthe poae strain ATCC 64411.</title>
        <authorList>
            <person name="Ma L.-J."/>
            <person name="Dead R."/>
            <person name="Young S."/>
            <person name="Zeng Q."/>
            <person name="Koehrsen M."/>
            <person name="Alvarado L."/>
            <person name="Berlin A."/>
            <person name="Chapman S.B."/>
            <person name="Chen Z."/>
            <person name="Freedman E."/>
            <person name="Gellesch M."/>
            <person name="Goldberg J."/>
            <person name="Griggs A."/>
            <person name="Gujja S."/>
            <person name="Heilman E.R."/>
            <person name="Heiman D."/>
            <person name="Hepburn T."/>
            <person name="Howarth C."/>
            <person name="Jen D."/>
            <person name="Larson L."/>
            <person name="Mehta T."/>
            <person name="Neiman D."/>
            <person name="Pearson M."/>
            <person name="Roberts A."/>
            <person name="Saif S."/>
            <person name="Shea T."/>
            <person name="Shenoy N."/>
            <person name="Sisk P."/>
            <person name="Stolte C."/>
            <person name="Sykes S."/>
            <person name="Walk T."/>
            <person name="White J."/>
            <person name="Yandava C."/>
            <person name="Haas B."/>
            <person name="Nusbaum C."/>
            <person name="Birren B."/>
        </authorList>
    </citation>
    <scope>NUCLEOTIDE SEQUENCE [LARGE SCALE GENOMIC DNA]</scope>
    <source>
        <strain evidence="3">ATCC 64411 / 73-15</strain>
    </source>
</reference>